<dbReference type="PROSITE" id="PS50878">
    <property type="entry name" value="RT_POL"/>
    <property type="match status" value="1"/>
</dbReference>
<sequence length="283" mass="33039">MIFTLRQLQEKCREQHQPLYLAFIDLSKAFDRVSRELLWDILAQYGCPDKFIRILKLLHDNMHARVQTDGVKQGCVIAPTLFTIFIATVLHIIRDDLPPGIEISYRMDGKLFNLARLKSTSKTIARSLLDFQYADDNSVAAHREYHLQQILNAFHHAYTKLGLSINIKKTHLLYQSPPNARVYDPPSIQLEGIPLENVNHFCYLGSHLSAMVDLSDEIQHRLKCAGTAFGKLRTRVFADRDIRTETKLMVTIRRKELRRRTIGHRAIRRKRIRRTIFRRKDIL</sequence>
<accession>A0A6P7SA55</accession>
<proteinExistence type="predicted"/>
<dbReference type="Proteomes" id="UP000515154">
    <property type="component" value="Linkage group LG4"/>
</dbReference>
<feature type="domain" description="Reverse transcriptase" evidence="1">
    <location>
        <begin position="1"/>
        <end position="195"/>
    </location>
</feature>
<dbReference type="PANTHER" id="PTHR47027">
    <property type="entry name" value="REVERSE TRANSCRIPTASE DOMAIN-CONTAINING PROTEIN"/>
    <property type="match status" value="1"/>
</dbReference>
<gene>
    <name evidence="3" type="primary">LOC115210504</name>
</gene>
<dbReference type="InterPro" id="IPR000477">
    <property type="entry name" value="RT_dom"/>
</dbReference>
<evidence type="ECO:0000313" key="2">
    <source>
        <dbReference type="Proteomes" id="UP000515154"/>
    </source>
</evidence>
<evidence type="ECO:0000313" key="3">
    <source>
        <dbReference type="RefSeq" id="XP_029634968.1"/>
    </source>
</evidence>
<dbReference type="InterPro" id="IPR043502">
    <property type="entry name" value="DNA/RNA_pol_sf"/>
</dbReference>
<keyword evidence="2" id="KW-1185">Reference proteome</keyword>
<dbReference type="AlphaFoldDB" id="A0A6P7SA55"/>
<dbReference type="SUPFAM" id="SSF56672">
    <property type="entry name" value="DNA/RNA polymerases"/>
    <property type="match status" value="1"/>
</dbReference>
<protein>
    <submittedName>
        <fullName evidence="3">Uncharacterized protein LOC115210504</fullName>
    </submittedName>
</protein>
<evidence type="ECO:0000259" key="1">
    <source>
        <dbReference type="PROSITE" id="PS50878"/>
    </source>
</evidence>
<organism evidence="2 3">
    <name type="scientific">Octopus sinensis</name>
    <name type="common">East Asian common octopus</name>
    <dbReference type="NCBI Taxonomy" id="2607531"/>
    <lineage>
        <taxon>Eukaryota</taxon>
        <taxon>Metazoa</taxon>
        <taxon>Spiralia</taxon>
        <taxon>Lophotrochozoa</taxon>
        <taxon>Mollusca</taxon>
        <taxon>Cephalopoda</taxon>
        <taxon>Coleoidea</taxon>
        <taxon>Octopodiformes</taxon>
        <taxon>Octopoda</taxon>
        <taxon>Incirrata</taxon>
        <taxon>Octopodidae</taxon>
        <taxon>Octopus</taxon>
    </lineage>
</organism>
<dbReference type="PANTHER" id="PTHR47027:SF30">
    <property type="entry name" value="THAP-TYPE DOMAIN-CONTAINING PROTEIN"/>
    <property type="match status" value="1"/>
</dbReference>
<dbReference type="RefSeq" id="XP_029634968.1">
    <property type="nucleotide sequence ID" value="XM_029779108.1"/>
</dbReference>
<name>A0A6P7SA55_9MOLL</name>
<dbReference type="Pfam" id="PF00078">
    <property type="entry name" value="RVT_1"/>
    <property type="match status" value="1"/>
</dbReference>
<reference evidence="3" key="1">
    <citation type="submission" date="2025-08" db="UniProtKB">
        <authorList>
            <consortium name="RefSeq"/>
        </authorList>
    </citation>
    <scope>IDENTIFICATION</scope>
</reference>
<dbReference type="KEGG" id="osn:115210504"/>